<evidence type="ECO:0000256" key="1">
    <source>
        <dbReference type="SAM" id="MobiDB-lite"/>
    </source>
</evidence>
<reference evidence="3 4" key="1">
    <citation type="journal article" date="2014" name="Genome Announc.">
        <title>Draft Genome Sequence of Kocuria palustris PEL.</title>
        <authorList>
            <person name="Sharma G."/>
            <person name="Khatri I."/>
            <person name="Subramanian S."/>
        </authorList>
    </citation>
    <scope>NUCLEOTIDE SEQUENCE [LARGE SCALE GENOMIC DNA]</scope>
    <source>
        <strain evidence="3 4">PEL</strain>
    </source>
</reference>
<organism evidence="3 4">
    <name type="scientific">Kocuria palustris PEL</name>
    <dbReference type="NCBI Taxonomy" id="1236550"/>
    <lineage>
        <taxon>Bacteria</taxon>
        <taxon>Bacillati</taxon>
        <taxon>Actinomycetota</taxon>
        <taxon>Actinomycetes</taxon>
        <taxon>Micrococcales</taxon>
        <taxon>Micrococcaceae</taxon>
        <taxon>Kocuria</taxon>
    </lineage>
</organism>
<protein>
    <recommendedName>
        <fullName evidence="5">Prokaryotic membrane lipoprotein lipid attachment site profile</fullName>
    </recommendedName>
</protein>
<name>M2YDW1_9MICC</name>
<evidence type="ECO:0008006" key="5">
    <source>
        <dbReference type="Google" id="ProtNLM"/>
    </source>
</evidence>
<proteinExistence type="predicted"/>
<evidence type="ECO:0000313" key="4">
    <source>
        <dbReference type="Proteomes" id="UP000009877"/>
    </source>
</evidence>
<dbReference type="RefSeq" id="WP_006214460.1">
    <property type="nucleotide sequence ID" value="NZ_ANHZ02000008.1"/>
</dbReference>
<feature type="compositionally biased region" description="Acidic residues" evidence="1">
    <location>
        <begin position="53"/>
        <end position="93"/>
    </location>
</feature>
<accession>M2YDW1</accession>
<evidence type="ECO:0000313" key="3">
    <source>
        <dbReference type="EMBL" id="EME36799.1"/>
    </source>
</evidence>
<feature type="signal peptide" evidence="2">
    <location>
        <begin position="1"/>
        <end position="17"/>
    </location>
</feature>
<keyword evidence="4" id="KW-1185">Reference proteome</keyword>
<dbReference type="Proteomes" id="UP000009877">
    <property type="component" value="Unassembled WGS sequence"/>
</dbReference>
<sequence length="298" mass="30129">MAQQLRFRTLFAGTAIAALALTGCVQSTDDEGGDDSSSSSEESSAPESSAPEETTEASEESAESTDEESSDDESASEDESASDDASASEDESSDSSSSSAASGEAPEDLSDSDLLSSLSTQINGAQLMAITADQLASTGTDPEEDLLEAFGEDFAVSPASCQDPFLNALLGGVHDTDGVLAVDQEGSLMVSAETFDDAAAAEDALQADRDAADGCGEVEVTADGTSGSAELSTSDLEVEGADSAYEATVENEGESYSTAGMAYGNTVIMVVDTGQYEGDPAPDNAALLEEVATALSEG</sequence>
<dbReference type="STRING" id="71999.KPaMU14_08160"/>
<dbReference type="AlphaFoldDB" id="M2YDW1"/>
<feature type="region of interest" description="Disordered" evidence="1">
    <location>
        <begin position="26"/>
        <end position="112"/>
    </location>
</feature>
<feature type="compositionally biased region" description="Low complexity" evidence="1">
    <location>
        <begin position="94"/>
        <end position="104"/>
    </location>
</feature>
<gene>
    <name evidence="3" type="ORF">C884_02406</name>
</gene>
<evidence type="ECO:0000256" key="2">
    <source>
        <dbReference type="SAM" id="SignalP"/>
    </source>
</evidence>
<keyword evidence="2" id="KW-0732">Signal</keyword>
<comment type="caution">
    <text evidence="3">The sequence shown here is derived from an EMBL/GenBank/DDBJ whole genome shotgun (WGS) entry which is preliminary data.</text>
</comment>
<dbReference type="EMBL" id="ANHZ02000008">
    <property type="protein sequence ID" value="EME36799.1"/>
    <property type="molecule type" value="Genomic_DNA"/>
</dbReference>
<dbReference type="PROSITE" id="PS51257">
    <property type="entry name" value="PROKAR_LIPOPROTEIN"/>
    <property type="match status" value="1"/>
</dbReference>
<feature type="compositionally biased region" description="Low complexity" evidence="1">
    <location>
        <begin position="35"/>
        <end position="52"/>
    </location>
</feature>
<feature type="chain" id="PRO_5039244158" description="Prokaryotic membrane lipoprotein lipid attachment site profile" evidence="2">
    <location>
        <begin position="18"/>
        <end position="298"/>
    </location>
</feature>